<sequence length="92" mass="10611">VDEPMRLMDQSLKCLSVAEDKFSEKEDKDEEAIKILVDKPKEAETCAEFAERSVAKLEKTVEDLEDKLKGTNAEHLCTQRRLERTLLNLNEM</sequence>
<dbReference type="AlphaFoldDB" id="D2HMM9"/>
<feature type="non-terminal residue" evidence="6">
    <location>
        <position position="1"/>
    </location>
</feature>
<accession>D2HMM9</accession>
<dbReference type="GO" id="GO:0003779">
    <property type="term" value="F:actin binding"/>
    <property type="evidence" value="ECO:0007669"/>
    <property type="project" value="UniProtKB-KW"/>
</dbReference>
<organism evidence="6">
    <name type="scientific">Ailuropoda melanoleuca</name>
    <name type="common">Giant panda</name>
    <dbReference type="NCBI Taxonomy" id="9646"/>
    <lineage>
        <taxon>Eukaryota</taxon>
        <taxon>Metazoa</taxon>
        <taxon>Chordata</taxon>
        <taxon>Craniata</taxon>
        <taxon>Vertebrata</taxon>
        <taxon>Euteleostomi</taxon>
        <taxon>Mammalia</taxon>
        <taxon>Eutheria</taxon>
        <taxon>Laurasiatheria</taxon>
        <taxon>Carnivora</taxon>
        <taxon>Caniformia</taxon>
        <taxon>Ursidae</taxon>
        <taxon>Ailuropoda</taxon>
    </lineage>
</organism>
<proteinExistence type="inferred from homology"/>
<comment type="similarity">
    <text evidence="1">Belongs to the tropomyosin family.</text>
</comment>
<gene>
    <name evidence="6" type="ORF">PANDA_012857</name>
</gene>
<dbReference type="Pfam" id="PF00261">
    <property type="entry name" value="Tropomyosin"/>
    <property type="match status" value="1"/>
</dbReference>
<evidence type="ECO:0000313" key="6">
    <source>
        <dbReference type="EMBL" id="EFB17082.1"/>
    </source>
</evidence>
<dbReference type="InParanoid" id="D2HMM9"/>
<feature type="non-terminal residue" evidence="6">
    <location>
        <position position="92"/>
    </location>
</feature>
<protein>
    <submittedName>
        <fullName evidence="6">Uncharacterized protein</fullName>
    </submittedName>
</protein>
<feature type="coiled-coil region" evidence="5">
    <location>
        <begin position="47"/>
        <end position="81"/>
    </location>
</feature>
<dbReference type="PANTHER" id="PTHR19269">
    <property type="entry name" value="TROPOMYOSIN"/>
    <property type="match status" value="1"/>
</dbReference>
<dbReference type="EMBL" id="GL193051">
    <property type="protein sequence ID" value="EFB17082.1"/>
    <property type="molecule type" value="Genomic_DNA"/>
</dbReference>
<dbReference type="Gene3D" id="1.20.5.170">
    <property type="match status" value="1"/>
</dbReference>
<evidence type="ECO:0000256" key="3">
    <source>
        <dbReference type="ARBA" id="ARBA00023179"/>
    </source>
</evidence>
<name>D2HMM9_AILME</name>
<evidence type="ECO:0000256" key="1">
    <source>
        <dbReference type="ARBA" id="ARBA00009036"/>
    </source>
</evidence>
<reference evidence="6" key="1">
    <citation type="journal article" date="2010" name="Nature">
        <title>The sequence and de novo assembly of the giant panda genome.</title>
        <authorList>
            <person name="Li R."/>
            <person name="Fan W."/>
            <person name="Tian G."/>
            <person name="Zhu H."/>
            <person name="He L."/>
            <person name="Cai J."/>
            <person name="Huang Q."/>
            <person name="Cai Q."/>
            <person name="Li B."/>
            <person name="Bai Y."/>
            <person name="Zhang Z."/>
            <person name="Zhang Y."/>
            <person name="Wang W."/>
            <person name="Li J."/>
            <person name="Wei F."/>
            <person name="Li H."/>
            <person name="Jian M."/>
            <person name="Li J."/>
            <person name="Zhang Z."/>
            <person name="Nielsen R."/>
            <person name="Li D."/>
            <person name="Gu W."/>
            <person name="Yang Z."/>
            <person name="Xuan Z."/>
            <person name="Ryder O.A."/>
            <person name="Leung F.C."/>
            <person name="Zhou Y."/>
            <person name="Cao J."/>
            <person name="Sun X."/>
            <person name="Fu Y."/>
            <person name="Fang X."/>
            <person name="Guo X."/>
            <person name="Wang B."/>
            <person name="Hou R."/>
            <person name="Shen F."/>
            <person name="Mu B."/>
            <person name="Ni P."/>
            <person name="Lin R."/>
            <person name="Qian W."/>
            <person name="Wang G."/>
            <person name="Yu C."/>
            <person name="Nie W."/>
            <person name="Wang J."/>
            <person name="Wu Z."/>
            <person name="Liang H."/>
            <person name="Min J."/>
            <person name="Wu Q."/>
            <person name="Cheng S."/>
            <person name="Ruan J."/>
            <person name="Wang M."/>
            <person name="Shi Z."/>
            <person name="Wen M."/>
            <person name="Liu B."/>
            <person name="Ren X."/>
            <person name="Zheng H."/>
            <person name="Dong D."/>
            <person name="Cook K."/>
            <person name="Shan G."/>
            <person name="Zhang H."/>
            <person name="Kosiol C."/>
            <person name="Xie X."/>
            <person name="Lu Z."/>
            <person name="Zheng H."/>
            <person name="Li Y."/>
            <person name="Steiner C.C."/>
            <person name="Lam T.T."/>
            <person name="Lin S."/>
            <person name="Zhang Q."/>
            <person name="Li G."/>
            <person name="Tian J."/>
            <person name="Gong T."/>
            <person name="Liu H."/>
            <person name="Zhang D."/>
            <person name="Fang L."/>
            <person name="Ye C."/>
            <person name="Zhang J."/>
            <person name="Hu W."/>
            <person name="Xu A."/>
            <person name="Ren Y."/>
            <person name="Zhang G."/>
            <person name="Bruford M.W."/>
            <person name="Li Q."/>
            <person name="Ma L."/>
            <person name="Guo Y."/>
            <person name="An N."/>
            <person name="Hu Y."/>
            <person name="Zheng Y."/>
            <person name="Shi Y."/>
            <person name="Li Z."/>
            <person name="Liu Q."/>
            <person name="Chen Y."/>
            <person name="Zhao J."/>
            <person name="Qu N."/>
            <person name="Zhao S."/>
            <person name="Tian F."/>
            <person name="Wang X."/>
            <person name="Wang H."/>
            <person name="Xu L."/>
            <person name="Liu X."/>
            <person name="Vinar T."/>
            <person name="Wang Y."/>
            <person name="Lam T.W."/>
            <person name="Yiu S.M."/>
            <person name="Liu S."/>
            <person name="Zhang H."/>
            <person name="Li D."/>
            <person name="Huang Y."/>
            <person name="Wang X."/>
            <person name="Yang G."/>
            <person name="Jiang Z."/>
            <person name="Wang J."/>
            <person name="Qin N."/>
            <person name="Li L."/>
            <person name="Li J."/>
            <person name="Bolund L."/>
            <person name="Kristiansen K."/>
            <person name="Wong G.K."/>
            <person name="Olson M."/>
            <person name="Zhang X."/>
            <person name="Li S."/>
            <person name="Yang H."/>
            <person name="Wang J."/>
            <person name="Wang J."/>
        </authorList>
    </citation>
    <scope>NUCLEOTIDE SEQUENCE [LARGE SCALE GENOMIC DNA]</scope>
</reference>
<dbReference type="SUPFAM" id="SSF57997">
    <property type="entry name" value="Tropomyosin"/>
    <property type="match status" value="1"/>
</dbReference>
<keyword evidence="2 5" id="KW-0175">Coiled coil</keyword>
<evidence type="ECO:0000256" key="4">
    <source>
        <dbReference type="ARBA" id="ARBA00023203"/>
    </source>
</evidence>
<keyword evidence="3" id="KW-0514">Muscle protein</keyword>
<dbReference type="InterPro" id="IPR000533">
    <property type="entry name" value="Tropomyosin"/>
</dbReference>
<keyword evidence="4" id="KW-0009">Actin-binding</keyword>
<evidence type="ECO:0000256" key="5">
    <source>
        <dbReference type="SAM" id="Coils"/>
    </source>
</evidence>
<evidence type="ECO:0000256" key="2">
    <source>
        <dbReference type="ARBA" id="ARBA00023054"/>
    </source>
</evidence>